<comment type="caution">
    <text evidence="2">The sequence shown here is derived from an EMBL/GenBank/DDBJ whole genome shotgun (WGS) entry which is preliminary data.</text>
</comment>
<keyword evidence="1" id="KW-1133">Transmembrane helix</keyword>
<evidence type="ECO:0000256" key="1">
    <source>
        <dbReference type="SAM" id="Phobius"/>
    </source>
</evidence>
<dbReference type="EMBL" id="JARSBN010000006">
    <property type="protein sequence ID" value="MDG4716591.1"/>
    <property type="molecule type" value="Genomic_DNA"/>
</dbReference>
<organism evidence="2 3">
    <name type="scientific">Winogradskyella marincola</name>
    <dbReference type="NCBI Taxonomy" id="3037795"/>
    <lineage>
        <taxon>Bacteria</taxon>
        <taxon>Pseudomonadati</taxon>
        <taxon>Bacteroidota</taxon>
        <taxon>Flavobacteriia</taxon>
        <taxon>Flavobacteriales</taxon>
        <taxon>Flavobacteriaceae</taxon>
        <taxon>Winogradskyella</taxon>
    </lineage>
</organism>
<keyword evidence="3" id="KW-1185">Reference proteome</keyword>
<keyword evidence="1" id="KW-0472">Membrane</keyword>
<reference evidence="2 3" key="1">
    <citation type="submission" date="2023-03" db="EMBL/GenBank/DDBJ databases">
        <title>Strain YYF002 represents a novel species in the genus Winogradskyella isolated from seawater.</title>
        <authorList>
            <person name="Fu Z.-Y."/>
        </authorList>
    </citation>
    <scope>NUCLEOTIDE SEQUENCE [LARGE SCALE GENOMIC DNA]</scope>
    <source>
        <strain evidence="2 3">YYF002</strain>
    </source>
</reference>
<gene>
    <name evidence="2" type="ORF">P7122_11960</name>
</gene>
<dbReference type="Proteomes" id="UP001529085">
    <property type="component" value="Unassembled WGS sequence"/>
</dbReference>
<feature type="transmembrane region" description="Helical" evidence="1">
    <location>
        <begin position="36"/>
        <end position="58"/>
    </location>
</feature>
<feature type="transmembrane region" description="Helical" evidence="1">
    <location>
        <begin position="12"/>
        <end position="30"/>
    </location>
</feature>
<protein>
    <submittedName>
        <fullName evidence="2">Uncharacterized protein</fullName>
    </submittedName>
</protein>
<dbReference type="RefSeq" id="WP_278006034.1">
    <property type="nucleotide sequence ID" value="NZ_JARSBN010000006.1"/>
</dbReference>
<proteinExistence type="predicted"/>
<evidence type="ECO:0000313" key="2">
    <source>
        <dbReference type="EMBL" id="MDG4716591.1"/>
    </source>
</evidence>
<keyword evidence="1" id="KW-0812">Transmembrane</keyword>
<name>A0ABT6G3F7_9FLAO</name>
<sequence length="76" mass="8692">MKLFFPLNRNTLALIFVAITALGLFTSGMFEVLDYFIIKTLLLGFLGGMFVLAFWYALKNDTKKNHPEDKLQDDSN</sequence>
<accession>A0ABT6G3F7</accession>
<evidence type="ECO:0000313" key="3">
    <source>
        <dbReference type="Proteomes" id="UP001529085"/>
    </source>
</evidence>